<dbReference type="InterPro" id="IPR034660">
    <property type="entry name" value="DinB/YfiT-like"/>
</dbReference>
<evidence type="ECO:0000313" key="4">
    <source>
        <dbReference type="Proteomes" id="UP001209713"/>
    </source>
</evidence>
<protein>
    <submittedName>
        <fullName evidence="3">DinB family protein</fullName>
    </submittedName>
</protein>
<name>A0ABT2YU42_9GAMM</name>
<dbReference type="InterPro" id="IPR007837">
    <property type="entry name" value="DinB"/>
</dbReference>
<dbReference type="Proteomes" id="UP001209713">
    <property type="component" value="Unassembled WGS sequence"/>
</dbReference>
<keyword evidence="4" id="KW-1185">Reference proteome</keyword>
<evidence type="ECO:0000256" key="1">
    <source>
        <dbReference type="ARBA" id="ARBA00008635"/>
    </source>
</evidence>
<organism evidence="3 4">
    <name type="scientific">Marinomonas sargassi</name>
    <dbReference type="NCBI Taxonomy" id="2984494"/>
    <lineage>
        <taxon>Bacteria</taxon>
        <taxon>Pseudomonadati</taxon>
        <taxon>Pseudomonadota</taxon>
        <taxon>Gammaproteobacteria</taxon>
        <taxon>Oceanospirillales</taxon>
        <taxon>Oceanospirillaceae</taxon>
        <taxon>Marinomonas</taxon>
    </lineage>
</organism>
<keyword evidence="2" id="KW-0479">Metal-binding</keyword>
<dbReference type="PANTHER" id="PTHR37302:SF1">
    <property type="entry name" value="PROTEIN DINB"/>
    <property type="match status" value="1"/>
</dbReference>
<evidence type="ECO:0000256" key="2">
    <source>
        <dbReference type="ARBA" id="ARBA00022723"/>
    </source>
</evidence>
<dbReference type="PANTHER" id="PTHR37302">
    <property type="entry name" value="SLR1116 PROTEIN"/>
    <property type="match status" value="1"/>
</dbReference>
<reference evidence="3 4" key="1">
    <citation type="submission" date="2022-10" db="EMBL/GenBank/DDBJ databases">
        <title>Marinomonas transparenta sp. nov. and Marinomonas sargassi sp. nov., isolated from marine alga (Sargassum natans (L.) Gaillon).</title>
        <authorList>
            <person name="Wang Y."/>
        </authorList>
    </citation>
    <scope>NUCLEOTIDE SEQUENCE [LARGE SCALE GENOMIC DNA]</scope>
    <source>
        <strain evidence="3 4">C2222</strain>
    </source>
</reference>
<accession>A0ABT2YU42</accession>
<dbReference type="Gene3D" id="1.20.120.450">
    <property type="entry name" value="dinb family like domain"/>
    <property type="match status" value="1"/>
</dbReference>
<dbReference type="SUPFAM" id="SSF109854">
    <property type="entry name" value="DinB/YfiT-like putative metalloenzymes"/>
    <property type="match status" value="1"/>
</dbReference>
<gene>
    <name evidence="3" type="ORF">OFY17_10425</name>
</gene>
<evidence type="ECO:0000313" key="3">
    <source>
        <dbReference type="EMBL" id="MCV2403295.1"/>
    </source>
</evidence>
<proteinExistence type="inferred from homology"/>
<dbReference type="EMBL" id="JAOVZB010000004">
    <property type="protein sequence ID" value="MCV2403295.1"/>
    <property type="molecule type" value="Genomic_DNA"/>
</dbReference>
<dbReference type="Pfam" id="PF05163">
    <property type="entry name" value="DinB"/>
    <property type="match status" value="1"/>
</dbReference>
<comment type="caution">
    <text evidence="3">The sequence shown here is derived from an EMBL/GenBank/DDBJ whole genome shotgun (WGS) entry which is preliminary data.</text>
</comment>
<comment type="similarity">
    <text evidence="1">Belongs to the DinB family.</text>
</comment>
<sequence length="180" mass="20465">MSQQSNFVLMAEYNATMNQSLYAACSRLTKDELLEDRKAFFGSIINTLNHILIGDTIWLQRFADHVEDDKSLGYVRSLPKPSSLDAMLYADFSILKGKRFEMDEVILLFAKQLKDSDLSRVISYVSTTGVRFNKNFGHIVQHFFNHQTHHRGQVSTLLNQQGIDLGVTDLLINIPDVVVV</sequence>
<dbReference type="RefSeq" id="WP_263530671.1">
    <property type="nucleotide sequence ID" value="NZ_JAOVZB010000004.1"/>
</dbReference>